<accession>A0A432WLV2</accession>
<dbReference type="AlphaFoldDB" id="A0A432WLV2"/>
<evidence type="ECO:0000313" key="2">
    <source>
        <dbReference type="Proteomes" id="UP000287823"/>
    </source>
</evidence>
<dbReference type="Proteomes" id="UP000287823">
    <property type="component" value="Unassembled WGS sequence"/>
</dbReference>
<dbReference type="RefSeq" id="WP_126797761.1">
    <property type="nucleotide sequence ID" value="NZ_PIPO01000001.1"/>
</dbReference>
<sequence length="111" mass="12837">MQAVSQRTLDVNGTAIEVSYNKLTSKLTISSGGIQIYRKYLWLPYGNYRFELANERYTLRVWMLPFCQFSLYGPDGVVCNNVFPKLKRYSLVMMAMSPVRHTLMLLAWAIS</sequence>
<name>A0A432WLV2_9GAMM</name>
<reference evidence="1 2" key="1">
    <citation type="journal article" date="2011" name="Front. Microbiol.">
        <title>Genomic signatures of strain selection and enhancement in Bacillus atrophaeus var. globigii, a historical biowarfare simulant.</title>
        <authorList>
            <person name="Gibbons H.S."/>
            <person name="Broomall S.M."/>
            <person name="McNew L.A."/>
            <person name="Daligault H."/>
            <person name="Chapman C."/>
            <person name="Bruce D."/>
            <person name="Karavis M."/>
            <person name="Krepps M."/>
            <person name="McGregor P.A."/>
            <person name="Hong C."/>
            <person name="Park K.H."/>
            <person name="Akmal A."/>
            <person name="Feldman A."/>
            <person name="Lin J.S."/>
            <person name="Chang W.E."/>
            <person name="Higgs B.W."/>
            <person name="Demirev P."/>
            <person name="Lindquist J."/>
            <person name="Liem A."/>
            <person name="Fochler E."/>
            <person name="Read T.D."/>
            <person name="Tapia R."/>
            <person name="Johnson S."/>
            <person name="Bishop-Lilly K.A."/>
            <person name="Detter C."/>
            <person name="Han C."/>
            <person name="Sozhamannan S."/>
            <person name="Rosenzweig C.N."/>
            <person name="Skowronski E.W."/>
        </authorList>
    </citation>
    <scope>NUCLEOTIDE SEQUENCE [LARGE SCALE GENOMIC DNA]</scope>
    <source>
        <strain evidence="1 2">Y4G10-17</strain>
    </source>
</reference>
<protein>
    <submittedName>
        <fullName evidence="1">Uncharacterized protein</fullName>
    </submittedName>
</protein>
<comment type="caution">
    <text evidence="1">The sequence shown here is derived from an EMBL/GenBank/DDBJ whole genome shotgun (WGS) entry which is preliminary data.</text>
</comment>
<gene>
    <name evidence="1" type="ORF">CWE14_01535</name>
</gene>
<organism evidence="1 2">
    <name type="scientific">Aliidiomarina soli</name>
    <dbReference type="NCBI Taxonomy" id="1928574"/>
    <lineage>
        <taxon>Bacteria</taxon>
        <taxon>Pseudomonadati</taxon>
        <taxon>Pseudomonadota</taxon>
        <taxon>Gammaproteobacteria</taxon>
        <taxon>Alteromonadales</taxon>
        <taxon>Idiomarinaceae</taxon>
        <taxon>Aliidiomarina</taxon>
    </lineage>
</organism>
<proteinExistence type="predicted"/>
<keyword evidence="2" id="KW-1185">Reference proteome</keyword>
<evidence type="ECO:0000313" key="1">
    <source>
        <dbReference type="EMBL" id="RUO34711.1"/>
    </source>
</evidence>
<dbReference type="EMBL" id="PIPO01000001">
    <property type="protein sequence ID" value="RUO34711.1"/>
    <property type="molecule type" value="Genomic_DNA"/>
</dbReference>